<accession>A0ABX3HXG9</accession>
<gene>
    <name evidence="1" type="ORF">BSK51_04330</name>
</gene>
<dbReference type="EMBL" id="MPTD01000002">
    <property type="protein sequence ID" value="OMD55287.1"/>
    <property type="molecule type" value="Genomic_DNA"/>
</dbReference>
<dbReference type="SUPFAM" id="SSF159006">
    <property type="entry name" value="YopX-like"/>
    <property type="match status" value="1"/>
</dbReference>
<dbReference type="RefSeq" id="WP_076298329.1">
    <property type="nucleotide sequence ID" value="NZ_MPTD01000002.1"/>
</dbReference>
<evidence type="ECO:0000313" key="1">
    <source>
        <dbReference type="EMBL" id="OMD55287.1"/>
    </source>
</evidence>
<protein>
    <recommendedName>
        <fullName evidence="3">YopX protein domain-containing protein</fullName>
    </recommendedName>
</protein>
<sequence length="123" mass="14429">MSREIKFRGMDVEGNWHIGNLAILPEDVRHLKKGHYISNEAGLPFAYQVRPETVGQYTGLKEMYEGDKLEITLNFEYRNDVVTDVIDFRYYMWGCNDWSLNELFDYEKKGELSFNVVGSIHEP</sequence>
<comment type="caution">
    <text evidence="1">The sequence shown here is derived from an EMBL/GenBank/DDBJ whole genome shotgun (WGS) entry which is preliminary data.</text>
</comment>
<name>A0ABX3HXG9_9BACL</name>
<keyword evidence="2" id="KW-1185">Reference proteome</keyword>
<proteinExistence type="predicted"/>
<dbReference type="Proteomes" id="UP000187313">
    <property type="component" value="Unassembled WGS sequence"/>
</dbReference>
<evidence type="ECO:0000313" key="2">
    <source>
        <dbReference type="Proteomes" id="UP000187313"/>
    </source>
</evidence>
<reference evidence="1 2" key="1">
    <citation type="submission" date="2016-10" db="EMBL/GenBank/DDBJ databases">
        <title>Paenibacillus species isolates.</title>
        <authorList>
            <person name="Beno S.M."/>
        </authorList>
    </citation>
    <scope>NUCLEOTIDE SEQUENCE [LARGE SCALE GENOMIC DNA]</scope>
    <source>
        <strain evidence="1 2">FSL R5-0923</strain>
    </source>
</reference>
<evidence type="ECO:0008006" key="3">
    <source>
        <dbReference type="Google" id="ProtNLM"/>
    </source>
</evidence>
<organism evidence="1 2">
    <name type="scientific">Paenibacillus odorifer</name>
    <dbReference type="NCBI Taxonomy" id="189426"/>
    <lineage>
        <taxon>Bacteria</taxon>
        <taxon>Bacillati</taxon>
        <taxon>Bacillota</taxon>
        <taxon>Bacilli</taxon>
        <taxon>Bacillales</taxon>
        <taxon>Paenibacillaceae</taxon>
        <taxon>Paenibacillus</taxon>
    </lineage>
</organism>